<name>A0A1W7CYT4_9ACTN</name>
<dbReference type="GO" id="GO:0008168">
    <property type="term" value="F:methyltransferase activity"/>
    <property type="evidence" value="ECO:0007669"/>
    <property type="project" value="UniProtKB-KW"/>
</dbReference>
<accession>A0A1W7CYT4</accession>
<evidence type="ECO:0000313" key="1">
    <source>
        <dbReference type="EMBL" id="ARQ70011.1"/>
    </source>
</evidence>
<dbReference type="KEGG" id="smao:CAG99_15125"/>
<dbReference type="RefSeq" id="WP_086159874.1">
    <property type="nucleotide sequence ID" value="NZ_CP021121.1"/>
</dbReference>
<dbReference type="GO" id="GO:0032259">
    <property type="term" value="P:methylation"/>
    <property type="evidence" value="ECO:0007669"/>
    <property type="project" value="UniProtKB-KW"/>
</dbReference>
<dbReference type="CDD" id="cd02440">
    <property type="entry name" value="AdoMet_MTases"/>
    <property type="match status" value="1"/>
</dbReference>
<keyword evidence="1" id="KW-0489">Methyltransferase</keyword>
<dbReference type="Pfam" id="PF01209">
    <property type="entry name" value="Ubie_methyltran"/>
    <property type="match status" value="1"/>
</dbReference>
<proteinExistence type="predicted"/>
<keyword evidence="2" id="KW-1185">Reference proteome</keyword>
<dbReference type="Proteomes" id="UP000194218">
    <property type="component" value="Chromosome"/>
</dbReference>
<dbReference type="OrthoDB" id="4307675at2"/>
<dbReference type="AlphaFoldDB" id="A0A1W7CYT4"/>
<dbReference type="EMBL" id="CP021121">
    <property type="protein sequence ID" value="ARQ70011.1"/>
    <property type="molecule type" value="Genomic_DNA"/>
</dbReference>
<evidence type="ECO:0000313" key="2">
    <source>
        <dbReference type="Proteomes" id="UP000194218"/>
    </source>
</evidence>
<reference evidence="1 2" key="1">
    <citation type="submission" date="2017-05" db="EMBL/GenBank/DDBJ databases">
        <title>Complete genome sequence of Streptomyces sp. SCSIO 03032 revealed the diverse biosynthetic pathways for its bioactive secondary metabolites.</title>
        <authorList>
            <person name="Ma L."/>
            <person name="Zhu Y."/>
            <person name="Zhang W."/>
            <person name="Zhang G."/>
            <person name="Tian X."/>
            <person name="Zhang S."/>
            <person name="Zhang C."/>
        </authorList>
    </citation>
    <scope>NUCLEOTIDE SEQUENCE [LARGE SCALE GENOMIC DNA]</scope>
    <source>
        <strain evidence="1 2">SCSIO 03032</strain>
    </source>
</reference>
<sequence>MAIDDNRAAALLRDGDLAAAFDRAAAGYDRLVACNPGYHAHLRRSARRLGPRPGGPAPPRLLDLGCGTGASTAALLAAHPGARVTAVDASAGMLARATAKRWPPGVTFVHAPAERLADAGVTGPFDGVLAAYLFRNVVDPDRLLRDVRRFLAPGGRLAVHEYMLSGRPSHRAVWAAVCGGLVRPVGSLTGDRQLYRHLWHSVVSFDTAAQFADRVRRAGFHAVRAAPMPGWQRGIVHTVVGTAA</sequence>
<dbReference type="SUPFAM" id="SSF53335">
    <property type="entry name" value="S-adenosyl-L-methionine-dependent methyltransferases"/>
    <property type="match status" value="1"/>
</dbReference>
<organism evidence="1 2">
    <name type="scientific">Streptomyces marincola</name>
    <dbReference type="NCBI Taxonomy" id="2878388"/>
    <lineage>
        <taxon>Bacteria</taxon>
        <taxon>Bacillati</taxon>
        <taxon>Actinomycetota</taxon>
        <taxon>Actinomycetes</taxon>
        <taxon>Kitasatosporales</taxon>
        <taxon>Streptomycetaceae</taxon>
        <taxon>Streptomyces</taxon>
    </lineage>
</organism>
<protein>
    <submittedName>
        <fullName evidence="1">Ubiquinone biosynthesis methyltransferase UbiE</fullName>
    </submittedName>
</protein>
<gene>
    <name evidence="1" type="ORF">CAG99_15125</name>
</gene>
<dbReference type="Gene3D" id="3.40.50.150">
    <property type="entry name" value="Vaccinia Virus protein VP39"/>
    <property type="match status" value="1"/>
</dbReference>
<keyword evidence="1" id="KW-0830">Ubiquinone</keyword>
<dbReference type="PANTHER" id="PTHR43591">
    <property type="entry name" value="METHYLTRANSFERASE"/>
    <property type="match status" value="1"/>
</dbReference>
<dbReference type="PANTHER" id="PTHR43591:SF24">
    <property type="entry name" value="2-METHOXY-6-POLYPRENYL-1,4-BENZOQUINOL METHYLASE, MITOCHONDRIAL"/>
    <property type="match status" value="1"/>
</dbReference>
<keyword evidence="1" id="KW-0808">Transferase</keyword>
<dbReference type="InterPro" id="IPR029063">
    <property type="entry name" value="SAM-dependent_MTases_sf"/>
</dbReference>